<dbReference type="GO" id="GO:0036243">
    <property type="term" value="F:succinate-semialdehyde dehydrogenase (NADP+) activity"/>
    <property type="evidence" value="ECO:0007669"/>
    <property type="project" value="UniProtKB-EC"/>
</dbReference>
<proteinExistence type="inferred from homology"/>
<evidence type="ECO:0000259" key="5">
    <source>
        <dbReference type="Pfam" id="PF00171"/>
    </source>
</evidence>
<organism evidence="6 7">
    <name type="scientific">Prescottella agglutinans</name>
    <dbReference type="NCBI Taxonomy" id="1644129"/>
    <lineage>
        <taxon>Bacteria</taxon>
        <taxon>Bacillati</taxon>
        <taxon>Actinomycetota</taxon>
        <taxon>Actinomycetes</taxon>
        <taxon>Mycobacteriales</taxon>
        <taxon>Nocardiaceae</taxon>
        <taxon>Prescottella</taxon>
    </lineage>
</organism>
<name>A0ABT6M9X8_9NOCA</name>
<comment type="caution">
    <text evidence="6">The sequence shown here is derived from an EMBL/GenBank/DDBJ whole genome shotgun (WGS) entry which is preliminary data.</text>
</comment>
<dbReference type="SUPFAM" id="SSF53720">
    <property type="entry name" value="ALDH-like"/>
    <property type="match status" value="1"/>
</dbReference>
<keyword evidence="2" id="KW-0521">NADP</keyword>
<feature type="region of interest" description="Disordered" evidence="4">
    <location>
        <begin position="1"/>
        <end position="33"/>
    </location>
</feature>
<dbReference type="InterPro" id="IPR016161">
    <property type="entry name" value="Ald_DH/histidinol_DH"/>
</dbReference>
<dbReference type="EC" id="1.2.1.79" evidence="6"/>
<dbReference type="CDD" id="cd07100">
    <property type="entry name" value="ALDH_SSADH1_GabD1"/>
    <property type="match status" value="1"/>
</dbReference>
<comment type="similarity">
    <text evidence="1">Belongs to the aldehyde dehydrogenase family.</text>
</comment>
<gene>
    <name evidence="6" type="ORF">M2280_002321</name>
</gene>
<evidence type="ECO:0000256" key="4">
    <source>
        <dbReference type="SAM" id="MobiDB-lite"/>
    </source>
</evidence>
<evidence type="ECO:0000256" key="1">
    <source>
        <dbReference type="ARBA" id="ARBA00009986"/>
    </source>
</evidence>
<evidence type="ECO:0000256" key="3">
    <source>
        <dbReference type="ARBA" id="ARBA00023002"/>
    </source>
</evidence>
<keyword evidence="3 6" id="KW-0560">Oxidoreductase</keyword>
<dbReference type="GO" id="GO:0102810">
    <property type="term" value="F:glutarate-semialdehyde dehydrogenase (NADP+) activity"/>
    <property type="evidence" value="ECO:0007669"/>
    <property type="project" value="UniProtKB-EC"/>
</dbReference>
<dbReference type="NCBIfam" id="NF006915">
    <property type="entry name" value="PRK09406.1"/>
    <property type="match status" value="1"/>
</dbReference>
<feature type="domain" description="Aldehyde dehydrogenase" evidence="5">
    <location>
        <begin position="45"/>
        <end position="498"/>
    </location>
</feature>
<evidence type="ECO:0000313" key="7">
    <source>
        <dbReference type="Proteomes" id="UP001160334"/>
    </source>
</evidence>
<accession>A0ABT6M9X8</accession>
<dbReference type="InterPro" id="IPR044148">
    <property type="entry name" value="ALDH_GabD1-like"/>
</dbReference>
<dbReference type="EC" id="1.2.1.20" evidence="6"/>
<dbReference type="PANTHER" id="PTHR43217">
    <property type="entry name" value="SUCCINATE SEMIALDEHYDE DEHYDROGENASE [NAD(P)+] SAD"/>
    <property type="match status" value="1"/>
</dbReference>
<protein>
    <submittedName>
        <fullName evidence="6">Succinate-semialdehyde dehydrogenase/glutarate-semialdehyde dehydrogenase</fullName>
        <ecNumber evidence="6">1.2.1.16</ecNumber>
        <ecNumber evidence="6">1.2.1.20</ecNumber>
        <ecNumber evidence="6">1.2.1.79</ecNumber>
    </submittedName>
</protein>
<evidence type="ECO:0000256" key="2">
    <source>
        <dbReference type="ARBA" id="ARBA00022857"/>
    </source>
</evidence>
<keyword evidence="7" id="KW-1185">Reference proteome</keyword>
<dbReference type="InterPro" id="IPR016162">
    <property type="entry name" value="Ald_DH_N"/>
</dbReference>
<dbReference type="InterPro" id="IPR016163">
    <property type="entry name" value="Ald_DH_C"/>
</dbReference>
<dbReference type="Pfam" id="PF00171">
    <property type="entry name" value="Aldedh"/>
    <property type="match status" value="1"/>
</dbReference>
<dbReference type="Gene3D" id="3.40.605.10">
    <property type="entry name" value="Aldehyde Dehydrogenase, Chain A, domain 1"/>
    <property type="match status" value="1"/>
</dbReference>
<evidence type="ECO:0000313" key="6">
    <source>
        <dbReference type="EMBL" id="MDH6281101.1"/>
    </source>
</evidence>
<dbReference type="EC" id="1.2.1.16" evidence="6"/>
<reference evidence="6 7" key="1">
    <citation type="submission" date="2023-04" db="EMBL/GenBank/DDBJ databases">
        <title>Forest soil microbial communities from Buena Vista Peninsula, Colon Province, Panama.</title>
        <authorList>
            <person name="Bouskill N."/>
        </authorList>
    </citation>
    <scope>NUCLEOTIDE SEQUENCE [LARGE SCALE GENOMIC DNA]</scope>
    <source>
        <strain evidence="6 7">CFH S0262</strain>
    </source>
</reference>
<dbReference type="InterPro" id="IPR047110">
    <property type="entry name" value="GABD/Sad-like"/>
</dbReference>
<dbReference type="InterPro" id="IPR015590">
    <property type="entry name" value="Aldehyde_DH_dom"/>
</dbReference>
<dbReference type="PANTHER" id="PTHR43217:SF1">
    <property type="entry name" value="SUCCINATE SEMIALDEHYDE DEHYDROGENASE [NAD(P)+] SAD"/>
    <property type="match status" value="1"/>
</dbReference>
<dbReference type="Gene3D" id="3.40.309.10">
    <property type="entry name" value="Aldehyde Dehydrogenase, Chain A, domain 2"/>
    <property type="match status" value="1"/>
</dbReference>
<dbReference type="EMBL" id="JARXVC010000005">
    <property type="protein sequence ID" value="MDH6281101.1"/>
    <property type="molecule type" value="Genomic_DNA"/>
</dbReference>
<dbReference type="Proteomes" id="UP001160334">
    <property type="component" value="Unassembled WGS sequence"/>
</dbReference>
<sequence length="506" mass="55078">MRRGRHIGEANHPVRQHFHAEGGSGNAGRRTTTGRLAHRKDRSIMAIATTNPVTGEVLQTFDELSPEELEDKLGRAAAAAASYRLTSVEQRSAWLRQAADNLEREADSVSRLITTEMGKTYRSAQEEVAKSVRGLRFYAAEGPAFLKSLQSDASRVGAKKTYVTYQPIGPVLAVMPWNLPLWQAMRFAAPALTAGNVGLLKHASNVPRTALYMEQLFRDAGFPDAVFQTLLIPARRVEQVLRDDRVKAATLTGSEPAGKSVATIAGSEIKKVVLELGGSDPFIVMPSTNLERATDVAVKARTLNNGQSCINGKRFFIHTDIYDAFLERFVAKMKALVVGDPMDDTTDVGPLATESGRDDVAAYVDDALAKGAKALVGGERPGGPGWFYPPTVLVAVTPEMKMYHEEVFGPVAQVFRVSSLEEALRLANGHPYGLGSNLWSDDDDERELFVRDVQSGMAFINGNTTSYPEIPFGGVKRSGYGRELSDLGMREFMNAKTVWIGDDAGA</sequence>